<comment type="caution">
    <text evidence="3">The sequence shown here is derived from an EMBL/GenBank/DDBJ whole genome shotgun (WGS) entry which is preliminary data.</text>
</comment>
<keyword evidence="4" id="KW-1185">Reference proteome</keyword>
<sequence length="217" mass="23016">MSQVGGGRRGLAFAGLVAVLAAVGIFLTLGPSDEGGTAEPVGASQADGESDRREEGTGALPPVPRPTGSLAPFDIYSYLPMSKEELAAAADVAERFVEEHGTYKHDEDPVARARRVSAYATGELGGLLTRTITAPGTVERDRADQIVAKADAKLKEIRKVDRTSVILVVRSMQNIESKNGPADRAEEYAVTLTQVGAEWRVFDLQPAGDGQEGDNEH</sequence>
<keyword evidence="2" id="KW-0472">Membrane</keyword>
<organism evidence="3 4">
    <name type="scientific">Sinosporangium siamense</name>
    <dbReference type="NCBI Taxonomy" id="1367973"/>
    <lineage>
        <taxon>Bacteria</taxon>
        <taxon>Bacillati</taxon>
        <taxon>Actinomycetota</taxon>
        <taxon>Actinomycetes</taxon>
        <taxon>Streptosporangiales</taxon>
        <taxon>Streptosporangiaceae</taxon>
        <taxon>Sinosporangium</taxon>
    </lineage>
</organism>
<reference evidence="3" key="1">
    <citation type="submission" date="2021-01" db="EMBL/GenBank/DDBJ databases">
        <title>Whole genome shotgun sequence of Sinosporangium siamense NBRC 109515.</title>
        <authorList>
            <person name="Komaki H."/>
            <person name="Tamura T."/>
        </authorList>
    </citation>
    <scope>NUCLEOTIDE SEQUENCE</scope>
    <source>
        <strain evidence="3">NBRC 109515</strain>
    </source>
</reference>
<keyword evidence="2" id="KW-0812">Transmembrane</keyword>
<evidence type="ECO:0000313" key="3">
    <source>
        <dbReference type="EMBL" id="GII93143.1"/>
    </source>
</evidence>
<dbReference type="EMBL" id="BOOW01000020">
    <property type="protein sequence ID" value="GII93143.1"/>
    <property type="molecule type" value="Genomic_DNA"/>
</dbReference>
<name>A0A919RGE1_9ACTN</name>
<evidence type="ECO:0000313" key="4">
    <source>
        <dbReference type="Proteomes" id="UP000606172"/>
    </source>
</evidence>
<feature type="region of interest" description="Disordered" evidence="1">
    <location>
        <begin position="34"/>
        <end position="66"/>
    </location>
</feature>
<evidence type="ECO:0000256" key="1">
    <source>
        <dbReference type="SAM" id="MobiDB-lite"/>
    </source>
</evidence>
<keyword evidence="2" id="KW-1133">Transmembrane helix</keyword>
<dbReference type="AlphaFoldDB" id="A0A919RGE1"/>
<protein>
    <submittedName>
        <fullName evidence="3">Uncharacterized protein</fullName>
    </submittedName>
</protein>
<dbReference type="RefSeq" id="WP_204026401.1">
    <property type="nucleotide sequence ID" value="NZ_BOOW01000020.1"/>
</dbReference>
<evidence type="ECO:0000256" key="2">
    <source>
        <dbReference type="SAM" id="Phobius"/>
    </source>
</evidence>
<gene>
    <name evidence="3" type="ORF">Ssi02_33740</name>
</gene>
<proteinExistence type="predicted"/>
<accession>A0A919RGE1</accession>
<dbReference type="Proteomes" id="UP000606172">
    <property type="component" value="Unassembled WGS sequence"/>
</dbReference>
<feature type="transmembrane region" description="Helical" evidence="2">
    <location>
        <begin position="12"/>
        <end position="30"/>
    </location>
</feature>